<evidence type="ECO:0000313" key="1">
    <source>
        <dbReference type="EMBL" id="CAK0848431.1"/>
    </source>
</evidence>
<dbReference type="Proteomes" id="UP001189429">
    <property type="component" value="Unassembled WGS sequence"/>
</dbReference>
<evidence type="ECO:0000313" key="2">
    <source>
        <dbReference type="Proteomes" id="UP001189429"/>
    </source>
</evidence>
<organism evidence="1 2">
    <name type="scientific">Prorocentrum cordatum</name>
    <dbReference type="NCBI Taxonomy" id="2364126"/>
    <lineage>
        <taxon>Eukaryota</taxon>
        <taxon>Sar</taxon>
        <taxon>Alveolata</taxon>
        <taxon>Dinophyceae</taxon>
        <taxon>Prorocentrales</taxon>
        <taxon>Prorocentraceae</taxon>
        <taxon>Prorocentrum</taxon>
    </lineage>
</organism>
<reference evidence="1" key="1">
    <citation type="submission" date="2023-10" db="EMBL/GenBank/DDBJ databases">
        <authorList>
            <person name="Chen Y."/>
            <person name="Shah S."/>
            <person name="Dougan E. K."/>
            <person name="Thang M."/>
            <person name="Chan C."/>
        </authorList>
    </citation>
    <scope>NUCLEOTIDE SEQUENCE [LARGE SCALE GENOMIC DNA]</scope>
</reference>
<dbReference type="EMBL" id="CAUYUJ010014978">
    <property type="protein sequence ID" value="CAK0848431.1"/>
    <property type="molecule type" value="Genomic_DNA"/>
</dbReference>
<keyword evidence="2" id="KW-1185">Reference proteome</keyword>
<gene>
    <name evidence="1" type="ORF">PCOR1329_LOCUS41368</name>
</gene>
<comment type="caution">
    <text evidence="1">The sequence shown here is derived from an EMBL/GenBank/DDBJ whole genome shotgun (WGS) entry which is preliminary data.</text>
</comment>
<accession>A0ABN9TQN5</accession>
<proteinExistence type="predicted"/>
<sequence length="168" mass="18333">MAAPGDPKQLPGYQEAPPRVAAALAEQGEFAVNARRCGCQNWAEIRLGATSVEESPAQCARRCGRTFGCVGFGYENQSCSDPHVCSSQEHTCILWKDKCVTNANSHWDDYVMISGAVEPNQIVIEGLDLERLRGNPELHDGMSASIQQDLAKKLGLPEDTVQVAFDQR</sequence>
<name>A0ABN9TQN5_9DINO</name>
<protein>
    <submittedName>
        <fullName evidence="1">Uncharacterized protein</fullName>
    </submittedName>
</protein>